<dbReference type="GO" id="GO:0003700">
    <property type="term" value="F:DNA-binding transcription factor activity"/>
    <property type="evidence" value="ECO:0007669"/>
    <property type="project" value="InterPro"/>
</dbReference>
<dbReference type="Pfam" id="PF12833">
    <property type="entry name" value="HTH_18"/>
    <property type="match status" value="1"/>
</dbReference>
<dbReference type="Proteomes" id="UP001288387">
    <property type="component" value="Unassembled WGS sequence"/>
</dbReference>
<evidence type="ECO:0000259" key="4">
    <source>
        <dbReference type="PROSITE" id="PS01124"/>
    </source>
</evidence>
<dbReference type="EMBL" id="JAXRVB010000016">
    <property type="protein sequence ID" value="MDZ5765593.1"/>
    <property type="molecule type" value="Genomic_DNA"/>
</dbReference>
<dbReference type="Gene3D" id="1.10.10.60">
    <property type="entry name" value="Homeodomain-like"/>
    <property type="match status" value="1"/>
</dbReference>
<evidence type="ECO:0000256" key="3">
    <source>
        <dbReference type="SAM" id="MobiDB-lite"/>
    </source>
</evidence>
<dbReference type="RefSeq" id="WP_322540511.1">
    <property type="nucleotide sequence ID" value="NZ_JAXRVB010000016.1"/>
</dbReference>
<feature type="domain" description="HTH araC/xylS-type" evidence="4">
    <location>
        <begin position="224"/>
        <end position="321"/>
    </location>
</feature>
<dbReference type="SUPFAM" id="SSF46689">
    <property type="entry name" value="Homeodomain-like"/>
    <property type="match status" value="2"/>
</dbReference>
<reference evidence="5" key="1">
    <citation type="submission" date="2023-12" db="EMBL/GenBank/DDBJ databases">
        <title>'Antibacterial potential of Stenotrophomonas maltophilia cystic fibrosis isolates' (manuscript under preparation).</title>
        <authorList>
            <person name="Crisan C.V."/>
            <person name="Pettis M."/>
            <person name="Goldberg J.B."/>
        </authorList>
    </citation>
    <scope>NUCLEOTIDE SEQUENCE</scope>
    <source>
        <strain evidence="5">CCV129</strain>
    </source>
</reference>
<organism evidence="5 6">
    <name type="scientific">Stenotrophomonas maltophilia</name>
    <name type="common">Pseudomonas maltophilia</name>
    <name type="synonym">Xanthomonas maltophilia</name>
    <dbReference type="NCBI Taxonomy" id="40324"/>
    <lineage>
        <taxon>Bacteria</taxon>
        <taxon>Pseudomonadati</taxon>
        <taxon>Pseudomonadota</taxon>
        <taxon>Gammaproteobacteria</taxon>
        <taxon>Lysobacterales</taxon>
        <taxon>Lysobacteraceae</taxon>
        <taxon>Stenotrophomonas</taxon>
        <taxon>Stenotrophomonas maltophilia group</taxon>
    </lineage>
</organism>
<dbReference type="AlphaFoldDB" id="A0AAJ2TNF7"/>
<name>A0AAJ2TNF7_STEMA</name>
<comment type="caution">
    <text evidence="5">The sequence shown here is derived from an EMBL/GenBank/DDBJ whole genome shotgun (WGS) entry which is preliminary data.</text>
</comment>
<dbReference type="GO" id="GO:0043565">
    <property type="term" value="F:sequence-specific DNA binding"/>
    <property type="evidence" value="ECO:0007669"/>
    <property type="project" value="InterPro"/>
</dbReference>
<dbReference type="PANTHER" id="PTHR47893:SF1">
    <property type="entry name" value="REGULATORY PROTEIN PCHR"/>
    <property type="match status" value="1"/>
</dbReference>
<dbReference type="InterPro" id="IPR053142">
    <property type="entry name" value="PchR_regulatory_protein"/>
</dbReference>
<feature type="region of interest" description="Disordered" evidence="3">
    <location>
        <begin position="1"/>
        <end position="23"/>
    </location>
</feature>
<dbReference type="InterPro" id="IPR009057">
    <property type="entry name" value="Homeodomain-like_sf"/>
</dbReference>
<accession>A0AAJ2TNF7</accession>
<evidence type="ECO:0000313" key="5">
    <source>
        <dbReference type="EMBL" id="MDZ5765593.1"/>
    </source>
</evidence>
<evidence type="ECO:0000313" key="6">
    <source>
        <dbReference type="Proteomes" id="UP001288387"/>
    </source>
</evidence>
<protein>
    <submittedName>
        <fullName evidence="5">AraC family transcriptional regulator</fullName>
    </submittedName>
</protein>
<keyword evidence="2" id="KW-0804">Transcription</keyword>
<evidence type="ECO:0000256" key="1">
    <source>
        <dbReference type="ARBA" id="ARBA00023015"/>
    </source>
</evidence>
<dbReference type="PANTHER" id="PTHR47893">
    <property type="entry name" value="REGULATORY PROTEIN PCHR"/>
    <property type="match status" value="1"/>
</dbReference>
<proteinExistence type="predicted"/>
<dbReference type="SMART" id="SM00342">
    <property type="entry name" value="HTH_ARAC"/>
    <property type="match status" value="1"/>
</dbReference>
<evidence type="ECO:0000256" key="2">
    <source>
        <dbReference type="ARBA" id="ARBA00023163"/>
    </source>
</evidence>
<dbReference type="PROSITE" id="PS01124">
    <property type="entry name" value="HTH_ARAC_FAMILY_2"/>
    <property type="match status" value="1"/>
</dbReference>
<keyword evidence="1" id="KW-0805">Transcription regulation</keyword>
<sequence>MSGIAEPGADQALDPSKLQEDGLEGVPEDWRHAVHMYQPSEGLYISCISGRPGGKWSFQAAGPAAFSVNILLEGHMQTAFDDGAVVDVSAGSTILMASGEAASGWDVLDGQTDGAFRLVSIHMPADAMANLTGLNMDELRRRARTLSGDQSHIDAFLGVVPSSRTLQRVACDLLGFGCSYAGPCLSRDLYLRAKAMEAIACFVQENLEQADMPLPVPSDRQRLIEARALMEKHYAQEWTVQSLARAVGLNEKRLQQGFRALYGCAVHACLTRIRLNAAIAMLKRGTSVTETAACCGFANLSHFSRMFRGHTGITPKQCALGISPRIAHQDTSMVCLL</sequence>
<dbReference type="InterPro" id="IPR018060">
    <property type="entry name" value="HTH_AraC"/>
</dbReference>
<gene>
    <name evidence="5" type="ORF">U4I38_14045</name>
</gene>